<comment type="caution">
    <text evidence="1">Lacks conserved residue(s) required for the propagation of feature annotation.</text>
</comment>
<evidence type="ECO:0000259" key="3">
    <source>
        <dbReference type="PROSITE" id="PS50095"/>
    </source>
</evidence>
<sequence>MELTFKEADKTYKIVLEWQLSPVNVTINVGSGEAVIIPGGTPSTTQPPTTQMVTYHVDPTFINVGQSNVNFIIKVENGRSGTVTPNGVVGTSVIHTSSSPPEDAVIEFIQGSNSYTISLPWRQNQQTVYIKIGNGNAEITDENPTLTTASPTTTTTYYLKPVFTNIGVSQVSFKFPNMTGQQGQSIVLSPYNIAKFDLQMPAASLPPNMMITFTESSNTYSINLPWSQSSITTNVNVGSGNAQITDGSSTTTTQAPTTTTTYYLKPVFTNIGVSQVSFKFPNMTGQQGQSIVLSPYNKAQFDLQMPAASLPPNMMITFTEGSNTYSISLPWSQSSVTTNVNVGSGNAQITDGSSTTTTASPTTTTTYYLKPVFTNIGVSQVSFKFPNMTGQQGQSIVLSPYNKAQFDLQMPAASLPPNMMITFTEGSNTYSISLPWSQSSVTTNVNVGSGNAQITDGSSTTTTASPTTTTTYYLKPVFTNIGVSQVSFKFPNMTGQQGQSIVLSPYNKAEFDLQMPAASLPPNMMITFTESSNTYSISLPWSQSSVTTNVNIGSGNAQITDGSSTTTTPAPVKTYYLRPVFKNVGSSVVNFQFPNMTGGPPPQTIALQPSASASLQTQMTSSATPSNMVITFTESSNTYSISLPWSQSSITTNVNVGSGNAQITDGSSTTTTQAPTTTTTYYLKPVFTNIGVSQVSFKFPNMTGQQGQSIVLSPYNKAEFDLQMPAASLPPNMMITFTEGSNTYSISLPWSQSSITTNVNVGSGKAEIPDGFSTTPTQPATQATQTYYLNPTLISAGSQNIDFTVQLTPTQSGQLKPGYRAALKLELPATSPPSNTEIEFTEAGNKYSIALPWTTSKTSNIYVNVGNGKAEITSGDTTSPPTTNTGSTSTYTIKPLIQNQGTTAVTFKFPPGNGQTITVPPFGTINGLQSTATATSQPPNMVLEFNEGSGASMKTYSASIPYNSQTVSVTVGNGEAVIGDSTPSTQPSVPSNSQPQLYYMNLMIKNVGGKAIEFNFTPQNNQLVQLPANSQANLTATMTSISNPKPVQLEIRETSGQVTDTFFVTVEWSLSEAAQTLNLGNGQGSVSTSGMSHNGNVPSNDAIINTPVELKTFYINFQFSNFDGKGTANVVIKHDDFPDKSVDVALNAVTGSMIQLTADAQPSPVKVTAKDIGTGNVILINGDQVHEVEFSDEPTPVYIALGDGATEVPSAHTGMAVTKDSQPLPESPQHTSMQQSSTSSSSSTMQQTPQQQATESHHTSSFPLFTSGVTSHNGSTVAHESPLKMYYISLEFDNQESNESAIIRWSLPDDFKDRDSEKEIPGMTIVTNEFVFGAVGVPAPIMFEAREKVTGRAVKLNGKYVLSVTPSVAKDTIKVQVTIPAEQEDSEKIYFVDVHLHNNEDYDINVQWSEADQQKEENIPAGGSIAHSVVLKAKRVPDPAIYTAYDPQTMEVVKLNGKQRLEVRPTLGHNWVTANAGNEQGRGALRHINLNIENDIPDHNVTVQWVENGQMKTIELTPGHSAVYQSQLLVSMLGFIRLQAFTDQYMPALVNGNLFFDLEPRDDEEFININITPKELKTSAPDESDFDQSASSSNQGSSSSNQGSSSSSQGLSSSPSSNQGSTSSSSSNQGSSSSSSSSQGSSNSNSSQNSSGSNQGTTNTSQTSPSQTSPPVTNTQQHVEPPEQHVEKAYVLYTLNPVFTNEGTKTVTFKFPPKDGQTVTLPPYAQAHMTMSQGGTNPPEDMIIQFKEGDSTFYNATLSWTTSPVNTSVLVGAGKAVIGDNSNTGSNSGTAPNTSGNQSGSGSKVTEPFVHEQNQQKPEPVKLWYLEPTFKNDGKEKVTFNFPPENPKAVELPPGGIMTVTNMQSAPKQPEPMTVKFKEANGQEYSTSLEWSDSKDAKTDVSIGKGKAIIEGNNGGPVTPLPNSGSDGSSSSGHAGSTTTNSTDPWGTAQSGVYGGHVSVTFTNEMEVPVYLTNDIPNGVNDTTKSRLIQPHSSVDVRLGVRMMDMIQPFTFKASDVNRKEQLHLNGRKEYLAYPMPSQGEPGQVKITSPTSKLYHVNLFVLNKAGQKVTVQVVWDEQVETLEINEGEAKNITKEIYTSPNQLPNYEFQIHEYGTDKNLLINGHPKFTLTPSDDAHAVTMIEITPSPESEGGKPQGQVTSAVTTWLVVLFDNQMDRKIKIVPSRSSVGSYHVDPHAFLQVNITIDSQNPFLPIFFKAMDSETQTKVLLNNSLSASLVPTINGTLKQNLTITPQALKVVPTHSYALLDVEDGLIHGNPVLTANGEIRESESNGLQLNGNNAYLSGEFKSGECILQPSNCPDGFTIALKVQLDSVPKTEARYIVDTGAHISASPGVSMYVKGNQLHYQLTAEDRTWSTSYNVSTGEIYYIIATWNQQKGVLLYFNHLLVATETEGTPISQGGNLPVERNPNFNIGRNVRGEAYAPISISSFTTFNTFIESENIMNVFLFFVTSEMAKGYYARMRVYNDMKRDALLVPNKGKPDGFTVRAGKKLEITLIDLSTDGKTVSPVLMSAYDKETGMRIGINNNGSVMTVQPTAEQNDYIDLVLLAPAPGPNPTIIWDTKTMKNKHISANPPLIAYGGVSATGEGIRMNGNDGYLDAGDSDGNCFTNLNLCEHGLTVTAKVKIAGSSLNSTTPRFVIDSGAHGGQGFSIYSQSGQLYGEVAQSGKMWRVSRDIPADQWVLATLTWSPQHGLFLYLNEMEHVQATVTTNVNNHDRSNRIMIGRSNTQDPANSFAEMTSRIFVLFDMFVTKSEATDIYVYYWGHATTISTDRFINVNVENSAGVTANLYPDKGEHMSTGYKIQPNMILELRLIEQGMQTDFPVTFRATKEDGSPLKLEGEETFVATPSEKANDAFLVKITQSLSCPEEDGVFADHADRYYFISCSQGIAQRKKCPPGTIFRKEGKECTKESGDSTKPSSRNSANVTFHNLAGKDIIISAKPDIENSTKEIELKAGSRATLKIDESSMDEPIIFTAKWMKDEKELFLNGNKTFKVKPQPQSSQVEIDVTDPDFYYNVTTYTAHGLSAGTEAKIYIKLFGVYGQTDEIHLAGNDEKFKEGETDKFQVRAGNIGSLLKINLRNDDSGESSDWHLDKVHVVDSLGNEYKFPANVWMSHEAGKQLEIMLTKDTGAADKAGGSLGAQQVKSARIEIHNSVFKKINLKVSTMEKPFTIGDSEDVTLTITTPSAENVNLSAVDLEGNPYYINGQLNYPVPVSEHGSPVKEIYISSKPTKPEGTSSTSSSTTSTNTHSGGTNTGSSSTQTVSNGGTSSTSTGSSSSVEGGQATSNSSNASTGGPVASQPETHFTVINKAGSTIKLVDNSGAWSMEFPPVESTEMLPQVAVTLKKQAVFKAYLVGTDGKQGDSLLINGEGQFVIEAGKAPETSLVVHKAGFDWKSALVTDNQKQFTFNAINQADGGAELKEMSGTGLNMNILKGGTVQGSISTTGLKDPLKYKAVGSNGNALKINGQETLTVETPASTDPTTLVIHNDGFDWKKSGTTMDTSKAYQFIVPNIADNDVTLSEFKGTNSRFDISKGDMRFQFTIPTDDSKDQRMFQFKAVDKSTAKDLLVNGQSAFVANPSIPLAPTTTLVIHKEGQEWENIRASYLGSGIASQGTGSSTSSTTTNSNNSGGSSTSTTSTGSTTSASTSTVNMVFSTRNVTEDKEVTIKEKGGAFANIDIPQKALKIDIGFSVASSVQSFDLEAKGSGENTMYYLNGQQNLKIDVKVPPSAIIVHERGFDWQKELAEIRRVSTSQR</sequence>
<dbReference type="InterPro" id="IPR001024">
    <property type="entry name" value="PLAT/LH2_dom"/>
</dbReference>
<feature type="compositionally biased region" description="Low complexity" evidence="2">
    <location>
        <begin position="1227"/>
        <end position="1252"/>
    </location>
</feature>
<dbReference type="PROSITE" id="PS50095">
    <property type="entry name" value="PLAT"/>
    <property type="match status" value="1"/>
</dbReference>
<dbReference type="SUPFAM" id="SSF57625">
    <property type="entry name" value="Invertebrate chitin-binding proteins"/>
    <property type="match status" value="1"/>
</dbReference>
<evidence type="ECO:0000313" key="6">
    <source>
        <dbReference type="Proteomes" id="UP000594262"/>
    </source>
</evidence>
<feature type="compositionally biased region" description="Low complexity" evidence="2">
    <location>
        <begin position="1924"/>
        <end position="1943"/>
    </location>
</feature>
<evidence type="ECO:0000313" key="5">
    <source>
        <dbReference type="EnsemblMetazoa" id="CLYHEMP006622.2"/>
    </source>
</evidence>
<dbReference type="EnsemblMetazoa" id="CLYHEMT006622.2">
    <property type="protein sequence ID" value="CLYHEMP006622.2"/>
    <property type="gene ID" value="CLYHEMG006622"/>
</dbReference>
<feature type="compositionally biased region" description="Polar residues" evidence="2">
    <location>
        <begin position="3298"/>
        <end position="3312"/>
    </location>
</feature>
<reference evidence="5" key="1">
    <citation type="submission" date="2021-01" db="UniProtKB">
        <authorList>
            <consortium name="EnsemblMetazoa"/>
        </authorList>
    </citation>
    <scope>IDENTIFICATION</scope>
</reference>
<dbReference type="SUPFAM" id="SSF49723">
    <property type="entry name" value="Lipase/lipooxygenase domain (PLAT/LH2 domain)"/>
    <property type="match status" value="1"/>
</dbReference>
<feature type="compositionally biased region" description="Polar residues" evidence="2">
    <location>
        <begin position="2934"/>
        <end position="2944"/>
    </location>
</feature>
<organism evidence="5 6">
    <name type="scientific">Clytia hemisphaerica</name>
    <dbReference type="NCBI Taxonomy" id="252671"/>
    <lineage>
        <taxon>Eukaryota</taxon>
        <taxon>Metazoa</taxon>
        <taxon>Cnidaria</taxon>
        <taxon>Hydrozoa</taxon>
        <taxon>Hydroidolina</taxon>
        <taxon>Leptothecata</taxon>
        <taxon>Obeliida</taxon>
        <taxon>Clytiidae</taxon>
        <taxon>Clytia</taxon>
    </lineage>
</organism>
<feature type="region of interest" description="Disordered" evidence="2">
    <location>
        <begin position="1216"/>
        <end position="1276"/>
    </location>
</feature>
<dbReference type="Gene3D" id="2.60.60.20">
    <property type="entry name" value="PLAT/LH2 domain"/>
    <property type="match status" value="1"/>
</dbReference>
<dbReference type="InterPro" id="IPR036392">
    <property type="entry name" value="PLAT/LH2_dom_sf"/>
</dbReference>
<dbReference type="InterPro" id="IPR036508">
    <property type="entry name" value="Chitin-bd_dom_sf"/>
</dbReference>
<dbReference type="PROSITE" id="PS50940">
    <property type="entry name" value="CHIT_BIND_II"/>
    <property type="match status" value="1"/>
</dbReference>
<dbReference type="OrthoDB" id="5976200at2759"/>
<dbReference type="InterPro" id="IPR052970">
    <property type="entry name" value="Inner_ear_hair_cell_LOXHD"/>
</dbReference>
<feature type="region of interest" description="Disordered" evidence="2">
    <location>
        <begin position="1907"/>
        <end position="1950"/>
    </location>
</feature>
<dbReference type="InterPro" id="IPR013320">
    <property type="entry name" value="ConA-like_dom_sf"/>
</dbReference>
<feature type="region of interest" description="Disordered" evidence="2">
    <location>
        <begin position="2925"/>
        <end position="2944"/>
    </location>
</feature>
<feature type="compositionally biased region" description="Polar residues" evidence="2">
    <location>
        <begin position="1780"/>
        <end position="1804"/>
    </location>
</feature>
<feature type="compositionally biased region" description="Low complexity" evidence="2">
    <location>
        <begin position="1588"/>
        <end position="1677"/>
    </location>
</feature>
<dbReference type="GO" id="GO:0005576">
    <property type="term" value="C:extracellular region"/>
    <property type="evidence" value="ECO:0007669"/>
    <property type="project" value="InterPro"/>
</dbReference>
<feature type="domain" description="Chitin-binding type-2" evidence="4">
    <location>
        <begin position="2882"/>
        <end position="2937"/>
    </location>
</feature>
<name>A0A7M5V5X0_9CNID</name>
<evidence type="ECO:0000256" key="2">
    <source>
        <dbReference type="SAM" id="MobiDB-lite"/>
    </source>
</evidence>
<accession>A0A7M5V5X0</accession>
<dbReference type="SMART" id="SM00308">
    <property type="entry name" value="LH2"/>
    <property type="match status" value="1"/>
</dbReference>
<feature type="region of interest" description="Disordered" evidence="2">
    <location>
        <begin position="1572"/>
        <end position="1682"/>
    </location>
</feature>
<dbReference type="SUPFAM" id="SSF49899">
    <property type="entry name" value="Concanavalin A-like lectins/glucanases"/>
    <property type="match status" value="2"/>
</dbReference>
<dbReference type="Gene3D" id="2.170.140.10">
    <property type="entry name" value="Chitin binding domain"/>
    <property type="match status" value="1"/>
</dbReference>
<feature type="region of interest" description="Disordered" evidence="2">
    <location>
        <begin position="3246"/>
        <end position="3319"/>
    </location>
</feature>
<feature type="domain" description="PLAT" evidence="3">
    <location>
        <begin position="3032"/>
        <end position="3146"/>
    </location>
</feature>
<feature type="region of interest" description="Disordered" evidence="2">
    <location>
        <begin position="1779"/>
        <end position="1818"/>
    </location>
</feature>
<protein>
    <submittedName>
        <fullName evidence="5">Uncharacterized protein</fullName>
    </submittedName>
</protein>
<dbReference type="Pfam" id="PF01607">
    <property type="entry name" value="CBM_14"/>
    <property type="match status" value="1"/>
</dbReference>
<dbReference type="PANTHER" id="PTHR45901">
    <property type="entry name" value="PROTEIN CBG12474"/>
    <property type="match status" value="1"/>
</dbReference>
<feature type="compositionally biased region" description="Polar residues" evidence="2">
    <location>
        <begin position="1259"/>
        <end position="1276"/>
    </location>
</feature>
<dbReference type="PANTHER" id="PTHR45901:SF3">
    <property type="entry name" value="LIPOXYGENASE HOMOLOGY DOMAIN-CONTAINING PROTEIN 1"/>
    <property type="match status" value="1"/>
</dbReference>
<dbReference type="InterPro" id="IPR002557">
    <property type="entry name" value="Chitin-bd_dom"/>
</dbReference>
<evidence type="ECO:0000259" key="4">
    <source>
        <dbReference type="PROSITE" id="PS50940"/>
    </source>
</evidence>
<dbReference type="Pfam" id="PF01477">
    <property type="entry name" value="PLAT"/>
    <property type="match status" value="1"/>
</dbReference>
<dbReference type="Proteomes" id="UP000594262">
    <property type="component" value="Unplaced"/>
</dbReference>
<feature type="region of interest" description="Disordered" evidence="2">
    <location>
        <begin position="3631"/>
        <end position="3666"/>
    </location>
</feature>
<dbReference type="Gene3D" id="2.60.120.200">
    <property type="match status" value="2"/>
</dbReference>
<keyword evidence="6" id="KW-1185">Reference proteome</keyword>
<dbReference type="GO" id="GO:0008061">
    <property type="term" value="F:chitin binding"/>
    <property type="evidence" value="ECO:0007669"/>
    <property type="project" value="InterPro"/>
</dbReference>
<proteinExistence type="predicted"/>
<feature type="compositionally biased region" description="Low complexity" evidence="2">
    <location>
        <begin position="3254"/>
        <end position="3297"/>
    </location>
</feature>
<evidence type="ECO:0000256" key="1">
    <source>
        <dbReference type="PROSITE-ProRule" id="PRU00152"/>
    </source>
</evidence>